<dbReference type="GO" id="GO:0005096">
    <property type="term" value="F:GTPase activator activity"/>
    <property type="evidence" value="ECO:0007669"/>
    <property type="project" value="InterPro"/>
</dbReference>
<evidence type="ECO:0000313" key="5">
    <source>
        <dbReference type="EMBL" id="WFD38546.1"/>
    </source>
</evidence>
<dbReference type="Pfam" id="PF25767">
    <property type="entry name" value="ARM_TBCD_2nd"/>
    <property type="match status" value="2"/>
</dbReference>
<dbReference type="SUPFAM" id="SSF48371">
    <property type="entry name" value="ARM repeat"/>
    <property type="match status" value="1"/>
</dbReference>
<dbReference type="GeneID" id="85225151"/>
<dbReference type="PANTHER" id="PTHR12658:SF0">
    <property type="entry name" value="TUBULIN-SPECIFIC CHAPERONE D"/>
    <property type="match status" value="1"/>
</dbReference>
<name>A0AAF0F2E9_9BASI</name>
<dbReference type="InterPro" id="IPR033162">
    <property type="entry name" value="TBCD"/>
</dbReference>
<feature type="domain" description="Tubulin-folding cofactor D ARM repeats" evidence="4">
    <location>
        <begin position="398"/>
        <end position="514"/>
    </location>
</feature>
<dbReference type="PANTHER" id="PTHR12658">
    <property type="entry name" value="BETA-TUBULIN COFACTOR D"/>
    <property type="match status" value="1"/>
</dbReference>
<dbReference type="InterPro" id="IPR011989">
    <property type="entry name" value="ARM-like"/>
</dbReference>
<dbReference type="Proteomes" id="UP001217754">
    <property type="component" value="Chromosome 2"/>
</dbReference>
<organism evidence="5 6">
    <name type="scientific">Malassezia japonica</name>
    <dbReference type="NCBI Taxonomy" id="223818"/>
    <lineage>
        <taxon>Eukaryota</taxon>
        <taxon>Fungi</taxon>
        <taxon>Dikarya</taxon>
        <taxon>Basidiomycota</taxon>
        <taxon>Ustilaginomycotina</taxon>
        <taxon>Malasseziomycetes</taxon>
        <taxon>Malasseziales</taxon>
        <taxon>Malasseziaceae</taxon>
        <taxon>Malassezia</taxon>
    </lineage>
</organism>
<dbReference type="EMBL" id="CP119959">
    <property type="protein sequence ID" value="WFD38546.1"/>
    <property type="molecule type" value="Genomic_DNA"/>
</dbReference>
<evidence type="ECO:0000259" key="4">
    <source>
        <dbReference type="Pfam" id="PF25767"/>
    </source>
</evidence>
<dbReference type="GO" id="GO:0048487">
    <property type="term" value="F:beta-tubulin binding"/>
    <property type="evidence" value="ECO:0007669"/>
    <property type="project" value="InterPro"/>
</dbReference>
<dbReference type="InterPro" id="IPR022577">
    <property type="entry name" value="TBCD_C"/>
</dbReference>
<dbReference type="GO" id="GO:0007021">
    <property type="term" value="P:tubulin complex assembly"/>
    <property type="evidence" value="ECO:0007669"/>
    <property type="project" value="InterPro"/>
</dbReference>
<sequence length="1059" mass="116171">MSSGAKGALDEYTDGADAEKAELVRFEGAEAYFAKQAEFLERQRTGADGAADLLDELEREINVYQEQSYLLDPYLEKLIGPPAQGLQEYVVQQGTAAERGRLWRYCRLLYIYTKVRGYKLVSRFLPHEVSDLLPLLSLLESLQDDAEREKHVRWETLYALLLWLSLVALVPFALAGDDASSASDRIEHVARYFLARPGKERDASSVLLGCLYRRRDVVRPLFSPFLTWAQDRMLVTKSPFEATGILQTLCAIAKSSDAAFVLRHMDAIQQLLRMYEPWEKKSMLVDRFRVKLMGRLALQLLAGNPDDERVDDMVDALLSALGHADSRVRFSAAKGLARVAAKLPEDLRAQIIEALLEQLTEHVRLGDIPPAALMPGLPETFDAATVPPLDALDLYAVSDCTWHGVFLALAECTRRALIPTSLLCRTLYWVLRGLLFDLRRGASSVGSNVRDACCYVLWAMARVRHIDTLAPCALSVAQRLLVVATLDRDVSIRRAASAAFQEWVGRTPHIPHGIAVLRETDFAAVGVRRNAYTVCAPRIAQYSEYRSALLGHLQRICLSYWDADVRKLGALAFGQTLPLEGSAHEAVVQLVAATQTSDPNVVHGALMALVSVCNHITNPALAQVALSGALHIPPRLFSTPGGAMVLEAACLVVAAASAQQARHEAVLKLLTTATARTEPSIHEAAACAVEALGDDAVVHTLFSRMLDAWTTSTPDEQRAGVLALGSTCSLLLPERRALLCDAVQHGVDVETRRNAAAALPHLLRSSLDEYESLLAALVHGLDDYTTDQRGDVGSWSLRTALLALHAKQVEPENLACIAQALSAGLAERIDSVRSTACLVLADLASVLPLPAQAALQTALDAPEATFRDAHTAFPRIIPLLCQDAYRASLLPMLARTIGSRSETALRDAGRALVDWSVQASDADVCAIFCELASLGARHVRDNRVFVPLMQTVQHMLEWDVAQRSYPPLYPVLARLLRLATAHIGTLKSVPRLLAGMHITVQSLRHPALREAALEPISRFLAHRFPTVRMSTSEQILFLLQAEGLVDESLEECLLNTAWF</sequence>
<dbReference type="Pfam" id="PF12612">
    <property type="entry name" value="TFCD_C"/>
    <property type="match status" value="1"/>
</dbReference>
<reference evidence="5" key="1">
    <citation type="submission" date="2023-03" db="EMBL/GenBank/DDBJ databases">
        <title>Mating type loci evolution in Malassezia.</title>
        <authorList>
            <person name="Coelho M.A."/>
        </authorList>
    </citation>
    <scope>NUCLEOTIDE SEQUENCE</scope>
    <source>
        <strain evidence="5">CBS 9431</strain>
    </source>
</reference>
<dbReference type="AlphaFoldDB" id="A0AAF0F2E9"/>
<evidence type="ECO:0000259" key="3">
    <source>
        <dbReference type="Pfam" id="PF12612"/>
    </source>
</evidence>
<dbReference type="InterPro" id="IPR016024">
    <property type="entry name" value="ARM-type_fold"/>
</dbReference>
<evidence type="ECO:0008006" key="7">
    <source>
        <dbReference type="Google" id="ProtNLM"/>
    </source>
</evidence>
<keyword evidence="2" id="KW-0175">Coiled coil</keyword>
<dbReference type="InterPro" id="IPR058033">
    <property type="entry name" value="ARM_TBCD_2nd"/>
</dbReference>
<accession>A0AAF0F2E9</accession>
<evidence type="ECO:0000313" key="6">
    <source>
        <dbReference type="Proteomes" id="UP001217754"/>
    </source>
</evidence>
<proteinExistence type="predicted"/>
<protein>
    <recommendedName>
        <fullName evidence="7">Tubulin-specific chaperone D</fullName>
    </recommendedName>
</protein>
<feature type="domain" description="Tubulin-folding cofactor D ARM repeats" evidence="4">
    <location>
        <begin position="308"/>
        <end position="362"/>
    </location>
</feature>
<feature type="coiled-coil region" evidence="2">
    <location>
        <begin position="40"/>
        <end position="67"/>
    </location>
</feature>
<dbReference type="GO" id="GO:0007023">
    <property type="term" value="P:post-chaperonin tubulin folding pathway"/>
    <property type="evidence" value="ECO:0007669"/>
    <property type="project" value="InterPro"/>
</dbReference>
<dbReference type="Gene3D" id="1.25.10.10">
    <property type="entry name" value="Leucine-rich Repeat Variant"/>
    <property type="match status" value="2"/>
</dbReference>
<keyword evidence="1" id="KW-0143">Chaperone</keyword>
<evidence type="ECO:0000256" key="2">
    <source>
        <dbReference type="SAM" id="Coils"/>
    </source>
</evidence>
<evidence type="ECO:0000256" key="1">
    <source>
        <dbReference type="ARBA" id="ARBA00023186"/>
    </source>
</evidence>
<gene>
    <name evidence="5" type="ORF">MJAP1_001502</name>
</gene>
<dbReference type="GO" id="GO:0000226">
    <property type="term" value="P:microtubule cytoskeleton organization"/>
    <property type="evidence" value="ECO:0007669"/>
    <property type="project" value="TreeGrafter"/>
</dbReference>
<keyword evidence="6" id="KW-1185">Reference proteome</keyword>
<feature type="domain" description="Tubulin-folding cofactor D C-terminal" evidence="3">
    <location>
        <begin position="825"/>
        <end position="991"/>
    </location>
</feature>
<dbReference type="Pfam" id="PF23579">
    <property type="entry name" value="ARM_TBCD"/>
    <property type="match status" value="1"/>
</dbReference>
<dbReference type="RefSeq" id="XP_060121443.1">
    <property type="nucleotide sequence ID" value="XM_060265460.1"/>
</dbReference>